<feature type="transmembrane region" description="Helical" evidence="1">
    <location>
        <begin position="113"/>
        <end position="136"/>
    </location>
</feature>
<evidence type="ECO:0000313" key="3">
    <source>
        <dbReference type="Proteomes" id="UP001303899"/>
    </source>
</evidence>
<dbReference type="EMBL" id="JAYGIL010000027">
    <property type="protein sequence ID" value="MEA5404893.1"/>
    <property type="molecule type" value="Genomic_DNA"/>
</dbReference>
<dbReference type="Proteomes" id="UP001303899">
    <property type="component" value="Unassembled WGS sequence"/>
</dbReference>
<protein>
    <submittedName>
        <fullName evidence="2">Uncharacterized protein</fullName>
    </submittedName>
</protein>
<keyword evidence="1" id="KW-1133">Transmembrane helix</keyword>
<evidence type="ECO:0000256" key="1">
    <source>
        <dbReference type="SAM" id="Phobius"/>
    </source>
</evidence>
<keyword evidence="1" id="KW-0472">Membrane</keyword>
<organism evidence="2 3">
    <name type="scientific">Arcicella gelida</name>
    <dbReference type="NCBI Taxonomy" id="2984195"/>
    <lineage>
        <taxon>Bacteria</taxon>
        <taxon>Pseudomonadati</taxon>
        <taxon>Bacteroidota</taxon>
        <taxon>Cytophagia</taxon>
        <taxon>Cytophagales</taxon>
        <taxon>Flectobacillaceae</taxon>
        <taxon>Arcicella</taxon>
    </lineage>
</organism>
<proteinExistence type="predicted"/>
<name>A0ABU5S8T9_9BACT</name>
<keyword evidence="3" id="KW-1185">Reference proteome</keyword>
<reference evidence="2 3" key="1">
    <citation type="submission" date="2023-12" db="EMBL/GenBank/DDBJ databases">
        <title>Novel species of the genus Arcicella isolated from rivers.</title>
        <authorList>
            <person name="Lu H."/>
        </authorList>
    </citation>
    <scope>NUCLEOTIDE SEQUENCE [LARGE SCALE GENOMIC DNA]</scope>
    <source>
        <strain evidence="2 3">DC2W</strain>
    </source>
</reference>
<accession>A0ABU5S8T9</accession>
<comment type="caution">
    <text evidence="2">The sequence shown here is derived from an EMBL/GenBank/DDBJ whole genome shotgun (WGS) entry which is preliminary data.</text>
</comment>
<keyword evidence="1" id="KW-0812">Transmembrane</keyword>
<dbReference type="RefSeq" id="WP_323698326.1">
    <property type="nucleotide sequence ID" value="NZ_JAYGIL010000027.1"/>
</dbReference>
<gene>
    <name evidence="2" type="ORF">VB776_18300</name>
</gene>
<evidence type="ECO:0000313" key="2">
    <source>
        <dbReference type="EMBL" id="MEA5404893.1"/>
    </source>
</evidence>
<sequence length="182" mass="21541">MSNKILQILSHLKERQTDSNSQWYDIENKLNELCYETDKAKHRILNDLKENNYIERYKTPLGMYQKTSKGINRLGGSENEVHQYLVRLSKEGNLYIERELRERENIKHAKNSTYLSTIGIIFTILAFVFTIFIYLYPNNKKIGIEESKNRLEMKDSLTLKTKKTVIKKQTVKSTDFSHKMNK</sequence>